<feature type="binding site" evidence="9">
    <location>
        <position position="16"/>
    </location>
    <ligand>
        <name>Mg(2+)</name>
        <dbReference type="ChEBI" id="CHEBI:18420"/>
    </ligand>
</feature>
<keyword evidence="6 9" id="KW-0276">Fatty acid metabolism</keyword>
<keyword evidence="9" id="KW-0460">Magnesium</keyword>
<comment type="function">
    <text evidence="9">Transfers the 4'-phosphopantetheine moiety from coenzyme A to a Ser of acyl-carrier-protein.</text>
</comment>
<evidence type="ECO:0000313" key="11">
    <source>
        <dbReference type="EMBL" id="QXM05309.1"/>
    </source>
</evidence>
<dbReference type="InterPro" id="IPR002582">
    <property type="entry name" value="ACPS"/>
</dbReference>
<accession>A0ABX8R8E9</accession>
<dbReference type="HAMAP" id="MF_00101">
    <property type="entry name" value="AcpS"/>
    <property type="match status" value="1"/>
</dbReference>
<evidence type="ECO:0000256" key="3">
    <source>
        <dbReference type="ARBA" id="ARBA00022490"/>
    </source>
</evidence>
<dbReference type="InterPro" id="IPR008278">
    <property type="entry name" value="4-PPantetheinyl_Trfase_dom"/>
</dbReference>
<comment type="similarity">
    <text evidence="2">Belongs to the P-Pant transferase superfamily. Gsp/Sfp/HetI/AcpT family.</text>
</comment>
<evidence type="ECO:0000256" key="2">
    <source>
        <dbReference type="ARBA" id="ARBA00010990"/>
    </source>
</evidence>
<dbReference type="Pfam" id="PF01648">
    <property type="entry name" value="ACPS"/>
    <property type="match status" value="1"/>
</dbReference>
<evidence type="ECO:0000256" key="5">
    <source>
        <dbReference type="ARBA" id="ARBA00022679"/>
    </source>
</evidence>
<comment type="subcellular location">
    <subcellularLocation>
        <location evidence="9">Cytoplasm</location>
    </subcellularLocation>
</comment>
<keyword evidence="8 9" id="KW-0275">Fatty acid biosynthesis</keyword>
<dbReference type="PANTHER" id="PTHR12215">
    <property type="entry name" value="PHOSPHOPANTETHEINE TRANSFERASE"/>
    <property type="match status" value="1"/>
</dbReference>
<feature type="binding site" evidence="9">
    <location>
        <position position="64"/>
    </location>
    <ligand>
        <name>Mg(2+)</name>
        <dbReference type="ChEBI" id="CHEBI:18420"/>
    </ligand>
</feature>
<evidence type="ECO:0000256" key="1">
    <source>
        <dbReference type="ARBA" id="ARBA00001946"/>
    </source>
</evidence>
<dbReference type="NCBIfam" id="TIGR00516">
    <property type="entry name" value="acpS"/>
    <property type="match status" value="1"/>
</dbReference>
<dbReference type="NCBIfam" id="TIGR00556">
    <property type="entry name" value="pantethn_trn"/>
    <property type="match status" value="1"/>
</dbReference>
<reference evidence="11" key="1">
    <citation type="submission" date="2021-07" db="EMBL/GenBank/DDBJ databases">
        <title>Complete genome sequence of Crassaminicella sp. 143-21, isolated from a deep-sea hydrothermal vent.</title>
        <authorList>
            <person name="Li X."/>
        </authorList>
    </citation>
    <scope>NUCLEOTIDE SEQUENCE</scope>
    <source>
        <strain evidence="11">143-21</strain>
    </source>
</reference>
<comment type="catalytic activity">
    <reaction evidence="9">
        <text>apo-[ACP] + CoA = holo-[ACP] + adenosine 3',5'-bisphosphate + H(+)</text>
        <dbReference type="Rhea" id="RHEA:12068"/>
        <dbReference type="Rhea" id="RHEA-COMP:9685"/>
        <dbReference type="Rhea" id="RHEA-COMP:9690"/>
        <dbReference type="ChEBI" id="CHEBI:15378"/>
        <dbReference type="ChEBI" id="CHEBI:29999"/>
        <dbReference type="ChEBI" id="CHEBI:57287"/>
        <dbReference type="ChEBI" id="CHEBI:58343"/>
        <dbReference type="ChEBI" id="CHEBI:64479"/>
        <dbReference type="EC" id="2.7.8.7"/>
    </reaction>
</comment>
<sequence>MRNRIGDKNMKGIGIDIIEIERISNAISRNDKFLHRIFTQKEINYFSTINYRVNTIAGNFAAKEAVVKALGTGFRNFKWTDIEIHRDTLGKPYVIIYNNAKKTAQDKGIKKIHISISHSKAYAVAQAFAE</sequence>
<protein>
    <recommendedName>
        <fullName evidence="9">Holo-[acyl-carrier-protein] synthase</fullName>
        <shortName evidence="9">Holo-ACP synthase</shortName>
        <ecNumber evidence="9">2.7.8.7</ecNumber>
    </recommendedName>
    <alternativeName>
        <fullName evidence="9">4'-phosphopantetheinyl transferase AcpS</fullName>
    </alternativeName>
</protein>
<evidence type="ECO:0000259" key="10">
    <source>
        <dbReference type="Pfam" id="PF01648"/>
    </source>
</evidence>
<organism evidence="11 12">
    <name type="scientific">Crassaminicella indica</name>
    <dbReference type="NCBI Taxonomy" id="2855394"/>
    <lineage>
        <taxon>Bacteria</taxon>
        <taxon>Bacillati</taxon>
        <taxon>Bacillota</taxon>
        <taxon>Clostridia</taxon>
        <taxon>Eubacteriales</taxon>
        <taxon>Clostridiaceae</taxon>
        <taxon>Crassaminicella</taxon>
    </lineage>
</organism>
<evidence type="ECO:0000256" key="7">
    <source>
        <dbReference type="ARBA" id="ARBA00023098"/>
    </source>
</evidence>
<proteinExistence type="inferred from homology"/>
<dbReference type="InterPro" id="IPR050559">
    <property type="entry name" value="P-Pant_transferase_sf"/>
</dbReference>
<evidence type="ECO:0000256" key="6">
    <source>
        <dbReference type="ARBA" id="ARBA00022832"/>
    </source>
</evidence>
<evidence type="ECO:0000256" key="8">
    <source>
        <dbReference type="ARBA" id="ARBA00023160"/>
    </source>
</evidence>
<keyword evidence="12" id="KW-1185">Reference proteome</keyword>
<comment type="similarity">
    <text evidence="9">Belongs to the P-Pant transferase superfamily. AcpS family.</text>
</comment>
<evidence type="ECO:0000256" key="4">
    <source>
        <dbReference type="ARBA" id="ARBA00022516"/>
    </source>
</evidence>
<keyword evidence="4 9" id="KW-0444">Lipid biosynthesis</keyword>
<evidence type="ECO:0000256" key="9">
    <source>
        <dbReference type="HAMAP-Rule" id="MF_00101"/>
    </source>
</evidence>
<keyword evidence="7 9" id="KW-0443">Lipid metabolism</keyword>
<dbReference type="EMBL" id="CP078093">
    <property type="protein sequence ID" value="QXM05309.1"/>
    <property type="molecule type" value="Genomic_DNA"/>
</dbReference>
<evidence type="ECO:0000313" key="12">
    <source>
        <dbReference type="Proteomes" id="UP000886818"/>
    </source>
</evidence>
<keyword evidence="9" id="KW-0479">Metal-binding</keyword>
<dbReference type="InterPro" id="IPR004568">
    <property type="entry name" value="Ppantetheine-prot_Trfase_dom"/>
</dbReference>
<dbReference type="Proteomes" id="UP000886818">
    <property type="component" value="Chromosome"/>
</dbReference>
<dbReference type="PANTHER" id="PTHR12215:SF10">
    <property type="entry name" value="L-AMINOADIPATE-SEMIALDEHYDE DEHYDROGENASE-PHOSPHOPANTETHEINYL TRANSFERASE"/>
    <property type="match status" value="1"/>
</dbReference>
<comment type="cofactor">
    <cofactor evidence="1 9">
        <name>Mg(2+)</name>
        <dbReference type="ChEBI" id="CHEBI:18420"/>
    </cofactor>
</comment>
<keyword evidence="5 9" id="KW-0808">Transferase</keyword>
<feature type="domain" description="4'-phosphopantetheinyl transferase" evidence="10">
    <location>
        <begin position="12"/>
        <end position="122"/>
    </location>
</feature>
<name>A0ABX8R8E9_9CLOT</name>
<gene>
    <name evidence="9 11" type="primary">acpS</name>
    <name evidence="11" type="ORF">KVH43_07855</name>
</gene>
<keyword evidence="3 9" id="KW-0963">Cytoplasm</keyword>
<dbReference type="GO" id="GO:0008897">
    <property type="term" value="F:holo-[acyl-carrier-protein] synthase activity"/>
    <property type="evidence" value="ECO:0007669"/>
    <property type="project" value="UniProtKB-EC"/>
</dbReference>
<dbReference type="EC" id="2.7.8.7" evidence="9"/>